<evidence type="ECO:0000313" key="3">
    <source>
        <dbReference type="Proteomes" id="UP001470230"/>
    </source>
</evidence>
<evidence type="ECO:0000259" key="1">
    <source>
        <dbReference type="PROSITE" id="PS51468"/>
    </source>
</evidence>
<proteinExistence type="predicted"/>
<accession>A0ABR2KHB1</accession>
<reference evidence="2 3" key="1">
    <citation type="submission" date="2024-04" db="EMBL/GenBank/DDBJ databases">
        <title>Tritrichomonas musculus Genome.</title>
        <authorList>
            <person name="Alves-Ferreira E."/>
            <person name="Grigg M."/>
            <person name="Lorenzi H."/>
            <person name="Galac M."/>
        </authorList>
    </citation>
    <scope>NUCLEOTIDE SEQUENCE [LARGE SCALE GENOMIC DNA]</scope>
    <source>
        <strain evidence="2 3">EAF2021</strain>
    </source>
</reference>
<gene>
    <name evidence="2" type="ORF">M9Y10_035291</name>
</gene>
<dbReference type="Proteomes" id="UP001470230">
    <property type="component" value="Unassembled WGS sequence"/>
</dbReference>
<sequence length="668" mass="78243">MLRASLLGFIVSDIKYLVNILDGLAFTTLNMNIENTSNKAAEFEYQIPIIFCHKIISFSISFKNQEKIVIIDSERNKMNQILFDDEVASNNFSISLKQKDSNTTILILANFPNTTKVGLSIQAQSPLFDNLKNFYFQIPLIENQNFYLYPNYSVELTFWPNNEKECKDIQIEYNKENNSDNFYCKTKIQINDISFNHPFIYKITPQRSKLNLLSLKKQTDIILFIDSMLVSDQFLQSLILNFFSNFGKNFKFNIIKYGANSDILSLKMIEKNNESFNKIRHFLNSKKMNGLQLTFAQFYSEIFGSDSILNCSEKVEIEKRFKIDNMNFSSTIAICIGSVSSNQIITSKKVTTYLIDPIQIFNSNLFCARNDFIFIGPIINSEDELEYSFESLSQLLLIKYQETTTERQIENEKFYQKLNEFCDEKNFENFKKFVLKNHLNFNMNFEKLEYLKEKIKMNNMIGIQDINQFLIDIGFEVETDYLNDMLRENEQISKMIKNLIIIKAFGGRLFINFYENPFKKNLIKIINSIEKNQFVSFKEEENEVDNTDKYVSSHCSKIKNIGEDEIKNYKPNYQKMPAVITKKNKYFYHDSQYIDRNIKQMKSQNDNIINNTNQLKSNFIISKIECGFQKDEEYGQIANHLSNSLNIDLSPQISLIPEDSDFDFILAP</sequence>
<protein>
    <recommendedName>
        <fullName evidence="1">VIT domain-containing protein</fullName>
    </recommendedName>
</protein>
<name>A0ABR2KHB1_9EUKA</name>
<dbReference type="PROSITE" id="PS51468">
    <property type="entry name" value="VIT"/>
    <property type="match status" value="1"/>
</dbReference>
<dbReference type="EMBL" id="JAPFFF010000005">
    <property type="protein sequence ID" value="KAK8890514.1"/>
    <property type="molecule type" value="Genomic_DNA"/>
</dbReference>
<comment type="caution">
    <text evidence="2">The sequence shown here is derived from an EMBL/GenBank/DDBJ whole genome shotgun (WGS) entry which is preliminary data.</text>
</comment>
<evidence type="ECO:0000313" key="2">
    <source>
        <dbReference type="EMBL" id="KAK8890514.1"/>
    </source>
</evidence>
<feature type="domain" description="VIT" evidence="1">
    <location>
        <begin position="1"/>
        <end position="125"/>
    </location>
</feature>
<keyword evidence="3" id="KW-1185">Reference proteome</keyword>
<dbReference type="InterPro" id="IPR013694">
    <property type="entry name" value="VIT"/>
</dbReference>
<organism evidence="2 3">
    <name type="scientific">Tritrichomonas musculus</name>
    <dbReference type="NCBI Taxonomy" id="1915356"/>
    <lineage>
        <taxon>Eukaryota</taxon>
        <taxon>Metamonada</taxon>
        <taxon>Parabasalia</taxon>
        <taxon>Tritrichomonadida</taxon>
        <taxon>Tritrichomonadidae</taxon>
        <taxon>Tritrichomonas</taxon>
    </lineage>
</organism>